<proteinExistence type="predicted"/>
<feature type="region of interest" description="Disordered" evidence="1">
    <location>
        <begin position="407"/>
        <end position="444"/>
    </location>
</feature>
<evidence type="ECO:0000256" key="1">
    <source>
        <dbReference type="SAM" id="MobiDB-lite"/>
    </source>
</evidence>
<comment type="caution">
    <text evidence="2">The sequence shown here is derived from an EMBL/GenBank/DDBJ whole genome shotgun (WGS) entry which is preliminary data.</text>
</comment>
<dbReference type="OrthoDB" id="8185561at2759"/>
<gene>
    <name evidence="2" type="ORF">Cfor_11029</name>
</gene>
<dbReference type="AlphaFoldDB" id="A0A6L2PTR0"/>
<feature type="compositionally biased region" description="Polar residues" evidence="1">
    <location>
        <begin position="421"/>
        <end position="443"/>
    </location>
</feature>
<sequence>MNNSKPGVHIVETILPTIEDESNVCVEENGIIPKCEPEIIKYETLDENGFIHTQNGFLVMASVPQVKTEMPEKSYPAYSDKVRSRKQYSSATIVGARDVVPQNEMEVTTIHVLGLEEASGNMEVAYDNALQVPIAVETLEVPVETLVTENDEIQSIHIGDYATVVSPTDSTDHETQSSSSLVIASGYPQQNCFVTVQENQMLSAPSGWSKSQLPTVTRVVQPKHPIGSRDLVRFGRSRMIADKHTSIPVAEFKAQLSDTSDIMGRLDLAPSTKKMMNYLSTKGFGKLFSSPGKKMTCTELLHLYARHLTLKQVPVEETFDDMVLLPLGYQREVDPTKIKRITRRRRYPEAEEYQRRLIQEQMQQTFDNLVAESQKNMEAVFLENSGSLTEEDQGNLQILVQAAENDSLEHEGKGSHLGTRPASSDQEDCSVQGNSENLSSDNLPSGDWLGTVQQFIIIVPSDPLVDNITETVITS</sequence>
<dbReference type="InterPro" id="IPR049589">
    <property type="entry name" value="NXP1_M-like"/>
</dbReference>
<reference evidence="3" key="1">
    <citation type="submission" date="2020-01" db="EMBL/GenBank/DDBJ databases">
        <title>Draft genome sequence of the Termite Coptotermes fromosanus.</title>
        <authorList>
            <person name="Itakura S."/>
            <person name="Yosikawa Y."/>
            <person name="Umezawa K."/>
        </authorList>
    </citation>
    <scope>NUCLEOTIDE SEQUENCE [LARGE SCALE GENOMIC DNA]</scope>
</reference>
<dbReference type="EMBL" id="BLKM01008479">
    <property type="protein sequence ID" value="GFG33825.1"/>
    <property type="molecule type" value="Genomic_DNA"/>
</dbReference>
<protein>
    <submittedName>
        <fullName evidence="2">Uncharacterized protein</fullName>
    </submittedName>
</protein>
<evidence type="ECO:0000313" key="2">
    <source>
        <dbReference type="EMBL" id="GFG33825.1"/>
    </source>
</evidence>
<keyword evidence="3" id="KW-1185">Reference proteome</keyword>
<evidence type="ECO:0000313" key="3">
    <source>
        <dbReference type="Proteomes" id="UP000502823"/>
    </source>
</evidence>
<organism evidence="2 3">
    <name type="scientific">Coptotermes formosanus</name>
    <name type="common">Formosan subterranean termite</name>
    <dbReference type="NCBI Taxonomy" id="36987"/>
    <lineage>
        <taxon>Eukaryota</taxon>
        <taxon>Metazoa</taxon>
        <taxon>Ecdysozoa</taxon>
        <taxon>Arthropoda</taxon>
        <taxon>Hexapoda</taxon>
        <taxon>Insecta</taxon>
        <taxon>Pterygota</taxon>
        <taxon>Neoptera</taxon>
        <taxon>Polyneoptera</taxon>
        <taxon>Dictyoptera</taxon>
        <taxon>Blattodea</taxon>
        <taxon>Blattoidea</taxon>
        <taxon>Termitoidae</taxon>
        <taxon>Rhinotermitidae</taxon>
        <taxon>Coptotermes</taxon>
    </lineage>
</organism>
<accession>A0A6L2PTR0</accession>
<dbReference type="Proteomes" id="UP000502823">
    <property type="component" value="Unassembled WGS sequence"/>
</dbReference>
<dbReference type="InParanoid" id="A0A6L2PTR0"/>
<dbReference type="CDD" id="cd21792">
    <property type="entry name" value="Rad21_Rec8_M_NXP1-like"/>
    <property type="match status" value="1"/>
</dbReference>
<name>A0A6L2PTR0_COPFO</name>